<dbReference type="Gene3D" id="3.40.50.300">
    <property type="entry name" value="P-loop containing nucleotide triphosphate hydrolases"/>
    <property type="match status" value="1"/>
</dbReference>
<evidence type="ECO:0000256" key="1">
    <source>
        <dbReference type="ARBA" id="ARBA00022448"/>
    </source>
</evidence>
<accession>A0ABU8GYE6</accession>
<keyword evidence="3" id="KW-0547">Nucleotide-binding</keyword>
<evidence type="ECO:0008006" key="9">
    <source>
        <dbReference type="Google" id="ProtNLM"/>
    </source>
</evidence>
<dbReference type="SUPFAM" id="SSF52540">
    <property type="entry name" value="P-loop containing nucleoside triphosphate hydrolases"/>
    <property type="match status" value="1"/>
</dbReference>
<evidence type="ECO:0000256" key="6">
    <source>
        <dbReference type="ARBA" id="ARBA00023136"/>
    </source>
</evidence>
<proteinExistence type="predicted"/>
<sequence length="77" mass="8884">ITFRSVWENISISGRRNFWKLGGILNLSKEMEIAEHFVNTLDIKTPSLQKEIQFLSGGNQQKVILARWLAESRINVL</sequence>
<name>A0ABU8GYE6_9ACTN</name>
<keyword evidence="1" id="KW-0813">Transport</keyword>
<dbReference type="PANTHER" id="PTHR43790">
    <property type="entry name" value="CARBOHYDRATE TRANSPORT ATP-BINDING PROTEIN MG119-RELATED"/>
    <property type="match status" value="1"/>
</dbReference>
<evidence type="ECO:0000256" key="3">
    <source>
        <dbReference type="ARBA" id="ARBA00022741"/>
    </source>
</evidence>
<keyword evidence="6" id="KW-0472">Membrane</keyword>
<feature type="non-terminal residue" evidence="7">
    <location>
        <position position="1"/>
    </location>
</feature>
<dbReference type="InterPro" id="IPR050107">
    <property type="entry name" value="ABC_carbohydrate_import_ATPase"/>
</dbReference>
<reference evidence="7 8" key="1">
    <citation type="submission" date="2024-03" db="EMBL/GenBank/DDBJ databases">
        <title>First Report of Pectobacterium brasiliscabiei causing potato scab in china.</title>
        <authorList>
            <person name="Handique U."/>
        </authorList>
    </citation>
    <scope>NUCLEOTIDE SEQUENCE [LARGE SCALE GENOMIC DNA]</scope>
    <source>
        <strain evidence="7 8">ZRIMU1503</strain>
    </source>
</reference>
<keyword evidence="8" id="KW-1185">Reference proteome</keyword>
<dbReference type="EMBL" id="JBBAYM010000946">
    <property type="protein sequence ID" value="MEI5617679.1"/>
    <property type="molecule type" value="Genomic_DNA"/>
</dbReference>
<dbReference type="Proteomes" id="UP001365781">
    <property type="component" value="Unassembled WGS sequence"/>
</dbReference>
<keyword evidence="5" id="KW-1278">Translocase</keyword>
<gene>
    <name evidence="7" type="ORF">WB403_52200</name>
</gene>
<dbReference type="InterPro" id="IPR027417">
    <property type="entry name" value="P-loop_NTPase"/>
</dbReference>
<evidence type="ECO:0000256" key="2">
    <source>
        <dbReference type="ARBA" id="ARBA00022475"/>
    </source>
</evidence>
<evidence type="ECO:0000256" key="5">
    <source>
        <dbReference type="ARBA" id="ARBA00022967"/>
    </source>
</evidence>
<keyword evidence="4" id="KW-0067">ATP-binding</keyword>
<evidence type="ECO:0000313" key="7">
    <source>
        <dbReference type="EMBL" id="MEI5617679.1"/>
    </source>
</evidence>
<evidence type="ECO:0000256" key="4">
    <source>
        <dbReference type="ARBA" id="ARBA00022840"/>
    </source>
</evidence>
<evidence type="ECO:0000313" key="8">
    <source>
        <dbReference type="Proteomes" id="UP001365781"/>
    </source>
</evidence>
<dbReference type="PANTHER" id="PTHR43790:SF3">
    <property type="entry name" value="D-ALLOSE IMPORT ATP-BINDING PROTEIN ALSA-RELATED"/>
    <property type="match status" value="1"/>
</dbReference>
<organism evidence="7 8">
    <name type="scientific">Streptomyces brasiliscabiei</name>
    <dbReference type="NCBI Taxonomy" id="2736302"/>
    <lineage>
        <taxon>Bacteria</taxon>
        <taxon>Bacillati</taxon>
        <taxon>Actinomycetota</taxon>
        <taxon>Actinomycetes</taxon>
        <taxon>Kitasatosporales</taxon>
        <taxon>Streptomycetaceae</taxon>
        <taxon>Streptomyces</taxon>
    </lineage>
</organism>
<comment type="caution">
    <text evidence="7">The sequence shown here is derived from an EMBL/GenBank/DDBJ whole genome shotgun (WGS) entry which is preliminary data.</text>
</comment>
<keyword evidence="2" id="KW-1003">Cell membrane</keyword>
<feature type="non-terminal residue" evidence="7">
    <location>
        <position position="77"/>
    </location>
</feature>
<protein>
    <recommendedName>
        <fullName evidence="9">Sugar ABC transporter ATP-binding protein</fullName>
    </recommendedName>
</protein>